<reference evidence="2 3" key="1">
    <citation type="submission" date="2024-03" db="EMBL/GenBank/DDBJ databases">
        <title>Human intestinal bacterial collection.</title>
        <authorList>
            <person name="Pauvert C."/>
            <person name="Hitch T.C.A."/>
            <person name="Clavel T."/>
        </authorList>
    </citation>
    <scope>NUCLEOTIDE SEQUENCE [LARGE SCALE GENOMIC DNA]</scope>
    <source>
        <strain evidence="2 3">CLA-JM-H11</strain>
    </source>
</reference>
<dbReference type="InterPro" id="IPR050179">
    <property type="entry name" value="Trans_hexapeptide_repeat"/>
</dbReference>
<comment type="caution">
    <text evidence="2">The sequence shown here is derived from an EMBL/GenBank/DDBJ whole genome shotgun (WGS) entry which is preliminary data.</text>
</comment>
<dbReference type="InterPro" id="IPR011004">
    <property type="entry name" value="Trimer_LpxA-like_sf"/>
</dbReference>
<dbReference type="RefSeq" id="WP_349215305.1">
    <property type="nucleotide sequence ID" value="NZ_JBBMFA010000071.1"/>
</dbReference>
<dbReference type="Proteomes" id="UP001477672">
    <property type="component" value="Unassembled WGS sequence"/>
</dbReference>
<dbReference type="CDD" id="cd03360">
    <property type="entry name" value="LbH_AT_putative"/>
    <property type="match status" value="1"/>
</dbReference>
<organism evidence="2 3">
    <name type="scientific">Ruthenibacterium intestinale</name>
    <dbReference type="NCBI Taxonomy" id="3133163"/>
    <lineage>
        <taxon>Bacteria</taxon>
        <taxon>Bacillati</taxon>
        <taxon>Bacillota</taxon>
        <taxon>Clostridia</taxon>
        <taxon>Eubacteriales</taxon>
        <taxon>Oscillospiraceae</taxon>
        <taxon>Ruthenibacterium</taxon>
    </lineage>
</organism>
<feature type="domain" description="PglD N-terminal" evidence="1">
    <location>
        <begin position="5"/>
        <end position="87"/>
    </location>
</feature>
<evidence type="ECO:0000259" key="1">
    <source>
        <dbReference type="Pfam" id="PF17836"/>
    </source>
</evidence>
<dbReference type="Pfam" id="PF17836">
    <property type="entry name" value="PglD_N"/>
    <property type="match status" value="1"/>
</dbReference>
<dbReference type="PANTHER" id="PTHR43300:SF7">
    <property type="entry name" value="UDP-N-ACETYLBACILLOSAMINE N-ACETYLTRANSFERASE"/>
    <property type="match status" value="1"/>
</dbReference>
<keyword evidence="3" id="KW-1185">Reference proteome</keyword>
<dbReference type="EMBL" id="JBBMFA010000071">
    <property type="protein sequence ID" value="MEQ2519872.1"/>
    <property type="molecule type" value="Genomic_DNA"/>
</dbReference>
<gene>
    <name evidence="2" type="ORF">WMO24_05415</name>
</gene>
<dbReference type="SUPFAM" id="SSF51161">
    <property type="entry name" value="Trimeric LpxA-like enzymes"/>
    <property type="match status" value="1"/>
</dbReference>
<dbReference type="NCBIfam" id="TIGR03570">
    <property type="entry name" value="NeuD_NnaD"/>
    <property type="match status" value="1"/>
</dbReference>
<protein>
    <submittedName>
        <fullName evidence="2">Acetyltransferase</fullName>
    </submittedName>
</protein>
<sequence length="214" mass="22773">MEQELIIIGAGKFARETVWMLERLVRQGDRTWKLLGYVDDTPEKQGTSVYGLPVLGTVDALLSWPRDVWAIMPMGTCGGRRALAQRLAQASHLHWATIQAASAVTGKNFEIGEGSLLCENTLCTVDVKLGRHTIVNVGSTISHDTVLGDFVTVSPGVTICGNCEIGDGVFLGAGATIIEQIRIAPGIVVGAGATVVRDLTVSGTYVGTPARRKE</sequence>
<accession>A0ABV1GDZ7</accession>
<dbReference type="Gene3D" id="3.40.50.20">
    <property type="match status" value="1"/>
</dbReference>
<dbReference type="InterPro" id="IPR020019">
    <property type="entry name" value="AcTrfase_PglD-like"/>
</dbReference>
<dbReference type="PANTHER" id="PTHR43300">
    <property type="entry name" value="ACETYLTRANSFERASE"/>
    <property type="match status" value="1"/>
</dbReference>
<dbReference type="InterPro" id="IPR041561">
    <property type="entry name" value="PglD_N"/>
</dbReference>
<evidence type="ECO:0000313" key="2">
    <source>
        <dbReference type="EMBL" id="MEQ2519872.1"/>
    </source>
</evidence>
<proteinExistence type="predicted"/>
<dbReference type="Gene3D" id="2.160.10.10">
    <property type="entry name" value="Hexapeptide repeat proteins"/>
    <property type="match status" value="1"/>
</dbReference>
<name>A0ABV1GDZ7_9FIRM</name>
<evidence type="ECO:0000313" key="3">
    <source>
        <dbReference type="Proteomes" id="UP001477672"/>
    </source>
</evidence>